<sequence length="117" mass="12775">MSTKITLESRQRLPSKVQDVICDAALIVQHATSAAGSSEVLSSTAKQICFSEPLVNVTSTHLCKLDTLLDSMQEQCDEVEDKIPTVSDVLATTQTIERNKFFTDEGRLRVGSDSEAD</sequence>
<reference evidence="6 7" key="1">
    <citation type="submission" date="2018-11" db="EMBL/GenBank/DDBJ databases">
        <authorList>
            <consortium name="Pathogen Informatics"/>
        </authorList>
    </citation>
    <scope>NUCLEOTIDE SEQUENCE [LARGE SCALE GENOMIC DNA]</scope>
</reference>
<comment type="similarity">
    <text evidence="2">Belongs to the BORCS7 family.</text>
</comment>
<dbReference type="InterPro" id="IPR032143">
    <property type="entry name" value="BORCS7"/>
</dbReference>
<protein>
    <recommendedName>
        <fullName evidence="3">BLOC-1-related complex subunit 7</fullName>
    </recommendedName>
</protein>
<reference evidence="8" key="2">
    <citation type="submission" date="2019-09" db="UniProtKB">
        <authorList>
            <consortium name="WormBaseParasite"/>
        </authorList>
    </citation>
    <scope>IDENTIFICATION</scope>
</reference>
<dbReference type="AlphaFoldDB" id="A0A183FE89"/>
<comment type="subcellular location">
    <subcellularLocation>
        <location evidence="1">Lysosome membrane</location>
    </subcellularLocation>
</comment>
<evidence type="ECO:0000256" key="3">
    <source>
        <dbReference type="ARBA" id="ARBA00022295"/>
    </source>
</evidence>
<dbReference type="Pfam" id="PF16088">
    <property type="entry name" value="BORCS7"/>
    <property type="match status" value="1"/>
</dbReference>
<accession>A0A183FE89</accession>
<evidence type="ECO:0000256" key="5">
    <source>
        <dbReference type="ARBA" id="ARBA00023228"/>
    </source>
</evidence>
<dbReference type="GO" id="GO:0005765">
    <property type="term" value="C:lysosomal membrane"/>
    <property type="evidence" value="ECO:0007669"/>
    <property type="project" value="UniProtKB-SubCell"/>
</dbReference>
<keyword evidence="7" id="KW-1185">Reference proteome</keyword>
<keyword evidence="5" id="KW-0458">Lysosome</keyword>
<evidence type="ECO:0000313" key="6">
    <source>
        <dbReference type="EMBL" id="VDO61976.1"/>
    </source>
</evidence>
<dbReference type="OrthoDB" id="5841523at2759"/>
<accession>A0A3P7WMI7</accession>
<evidence type="ECO:0000256" key="1">
    <source>
        <dbReference type="ARBA" id="ARBA00004656"/>
    </source>
</evidence>
<evidence type="ECO:0000256" key="4">
    <source>
        <dbReference type="ARBA" id="ARBA00023136"/>
    </source>
</evidence>
<name>A0A183FE89_HELPZ</name>
<gene>
    <name evidence="6" type="ORF">HPBE_LOCUS4658</name>
</gene>
<dbReference type="WBParaSite" id="HPBE_0000465701-mRNA-1">
    <property type="protein sequence ID" value="HPBE_0000465701-mRNA-1"/>
    <property type="gene ID" value="HPBE_0000465701"/>
</dbReference>
<dbReference type="Proteomes" id="UP000050761">
    <property type="component" value="Unassembled WGS sequence"/>
</dbReference>
<evidence type="ECO:0000313" key="7">
    <source>
        <dbReference type="Proteomes" id="UP000050761"/>
    </source>
</evidence>
<proteinExistence type="inferred from homology"/>
<evidence type="ECO:0000313" key="8">
    <source>
        <dbReference type="WBParaSite" id="HPBE_0000465701-mRNA-1"/>
    </source>
</evidence>
<keyword evidence="4" id="KW-0472">Membrane</keyword>
<dbReference type="EMBL" id="UZAH01025344">
    <property type="protein sequence ID" value="VDO61976.1"/>
    <property type="molecule type" value="Genomic_DNA"/>
</dbReference>
<evidence type="ECO:0000256" key="2">
    <source>
        <dbReference type="ARBA" id="ARBA00005433"/>
    </source>
</evidence>
<organism evidence="7 8">
    <name type="scientific">Heligmosomoides polygyrus</name>
    <name type="common">Parasitic roundworm</name>
    <dbReference type="NCBI Taxonomy" id="6339"/>
    <lineage>
        <taxon>Eukaryota</taxon>
        <taxon>Metazoa</taxon>
        <taxon>Ecdysozoa</taxon>
        <taxon>Nematoda</taxon>
        <taxon>Chromadorea</taxon>
        <taxon>Rhabditida</taxon>
        <taxon>Rhabditina</taxon>
        <taxon>Rhabditomorpha</taxon>
        <taxon>Strongyloidea</taxon>
        <taxon>Heligmosomidae</taxon>
        <taxon>Heligmosomoides</taxon>
    </lineage>
</organism>